<dbReference type="OrthoDB" id="3650987at2759"/>
<evidence type="ECO:0000256" key="1">
    <source>
        <dbReference type="ARBA" id="ARBA00023054"/>
    </source>
</evidence>
<feature type="compositionally biased region" description="Basic and acidic residues" evidence="2">
    <location>
        <begin position="1090"/>
        <end position="1111"/>
    </location>
</feature>
<feature type="compositionally biased region" description="Acidic residues" evidence="2">
    <location>
        <begin position="596"/>
        <end position="606"/>
    </location>
</feature>
<feature type="compositionally biased region" description="Low complexity" evidence="2">
    <location>
        <begin position="369"/>
        <end position="385"/>
    </location>
</feature>
<dbReference type="STRING" id="329884.A0A4U0Y0S1"/>
<accession>A0A4U0Y0S1</accession>
<feature type="compositionally biased region" description="Pro residues" evidence="2">
    <location>
        <begin position="200"/>
        <end position="212"/>
    </location>
</feature>
<proteinExistence type="predicted"/>
<dbReference type="GO" id="GO:0000226">
    <property type="term" value="P:microtubule cytoskeleton organization"/>
    <property type="evidence" value="ECO:0007669"/>
    <property type="project" value="TreeGrafter"/>
</dbReference>
<feature type="compositionally biased region" description="Basic residues" evidence="2">
    <location>
        <begin position="411"/>
        <end position="420"/>
    </location>
</feature>
<dbReference type="GO" id="GO:0015630">
    <property type="term" value="C:microtubule cytoskeleton"/>
    <property type="evidence" value="ECO:0007669"/>
    <property type="project" value="TreeGrafter"/>
</dbReference>
<feature type="compositionally biased region" description="Pro residues" evidence="2">
    <location>
        <begin position="909"/>
        <end position="918"/>
    </location>
</feature>
<keyword evidence="4" id="KW-1185">Reference proteome</keyword>
<organism evidence="3 4">
    <name type="scientific">Friedmanniomyces simplex</name>
    <dbReference type="NCBI Taxonomy" id="329884"/>
    <lineage>
        <taxon>Eukaryota</taxon>
        <taxon>Fungi</taxon>
        <taxon>Dikarya</taxon>
        <taxon>Ascomycota</taxon>
        <taxon>Pezizomycotina</taxon>
        <taxon>Dothideomycetes</taxon>
        <taxon>Dothideomycetidae</taxon>
        <taxon>Mycosphaerellales</taxon>
        <taxon>Teratosphaeriaceae</taxon>
        <taxon>Friedmanniomyces</taxon>
    </lineage>
</organism>
<feature type="region of interest" description="Disordered" evidence="2">
    <location>
        <begin position="539"/>
        <end position="1159"/>
    </location>
</feature>
<evidence type="ECO:0000256" key="2">
    <source>
        <dbReference type="SAM" id="MobiDB-lite"/>
    </source>
</evidence>
<feature type="compositionally biased region" description="Acidic residues" evidence="2">
    <location>
        <begin position="64"/>
        <end position="84"/>
    </location>
</feature>
<feature type="region of interest" description="Disordered" evidence="2">
    <location>
        <begin position="321"/>
        <end position="506"/>
    </location>
</feature>
<feature type="compositionally biased region" description="Low complexity" evidence="2">
    <location>
        <begin position="1113"/>
        <end position="1123"/>
    </location>
</feature>
<dbReference type="InterPro" id="IPR051483">
    <property type="entry name" value="MAP7_domain-containing"/>
</dbReference>
<gene>
    <name evidence="3" type="ORF">B0A55_00251</name>
</gene>
<feature type="region of interest" description="Disordered" evidence="2">
    <location>
        <begin position="193"/>
        <end position="305"/>
    </location>
</feature>
<keyword evidence="1" id="KW-0175">Coiled coil</keyword>
<feature type="compositionally biased region" description="Basic and acidic residues" evidence="2">
    <location>
        <begin position="565"/>
        <end position="574"/>
    </location>
</feature>
<protein>
    <submittedName>
        <fullName evidence="3">Uncharacterized protein</fullName>
    </submittedName>
</protein>
<feature type="compositionally biased region" description="Polar residues" evidence="2">
    <location>
        <begin position="818"/>
        <end position="827"/>
    </location>
</feature>
<dbReference type="AlphaFoldDB" id="A0A4U0Y0S1"/>
<sequence>MAAANLEEIKKKYNFKQISVATWRNPNGSILPARGGLKSPVISAEAAGQPFIPSYRVSYKLPEPTDDEDSEGEEDGQSESEDPIDSPLEGPAGEELSEQPEDANDVLDGGNADEIVEVIDESSTGIPYPAVDGEEIVAAVDSLPSTDVAEPPETALAPALEAADGGDVTAVWEDDEAGQDRPWPEQGVGNTVAASELEEMPPPPAPSPPPAEPFDIGPAADDGVDITSDIPGSFPLTVEATPEPETTGLTEPEVVDAPADVPPSLPRDRSVHFAPGTPEPKPTSRKKKGAKGAKQKSKKRVSVPIDSLPDDIVAVVDEAVGEVPPPVPDAPVDDRIDEVVPPDPEAIHEEPLKAAGAEDMKPTELAPSDGGDLPDIVPDLDILPPATAEVVETSKPKKQSSEATSHDKYKDKSKKTSSKSKVKDMIQSFEGHGTDVPPPVPDLNDLLRDIAPPPPPPMVELDDVESFPAPSRTIDNDPDPGDLESSPAIPMEAAPAEDAHSSLEDTSIPISETDIADLPADGEKLVELGAPDYETGVLVHAASPPEIGSQAHSIHEPSVEGEAVDGEHADHELVDLEDIEGDTEAALDPPIAPVEPDTEDQYEEEPPELHGDEPAVEDRELDEVAALIFEEEQHLSDISSEEEEESETRQEDEDSSVMSEVGEDIQTPGDPFTETVDTVQPSSREEARANGETAADVEALDTAQSAITEPAASEPVDDEPPVDSLADDGTGPENETANEPASEAHGSDQDAVAADDLPDSPNAAEEPSVAAPATDGNITEDAVAEPTPEEAQTENASIDHDSAGATATEELVDIPQVDASTAETENGNLVADPGMVDPLPLEAATEAVGSEAAPEEPREALPIVDDLPQSSDEPAALDGPPADPIFDAVEIVEEPKSDPVFDVQDEPPLTSPVAPPSPTLSKGGSHKHRADHWERKHDAKRVSVEAKAEKASSSKRSSRHSKEEPRSADRPHRSRRHSMPAEDEAERRRRREARKAEEIARIIEEERRKAEDEELRGIRHEARRAARKAAAEETARIAKEEAEAVARQEAEARRRRHEEREKGRETTRPHRARRESVTKAPLFFRTSSDQPHERRREDISARSPRYSDRPASKRSSSPAAATTKPRDEEPPAGRSIARRPTVTGPGPVGGRVGDTAEGQ</sequence>
<feature type="compositionally biased region" description="Basic and acidic residues" evidence="2">
    <location>
        <begin position="960"/>
        <end position="971"/>
    </location>
</feature>
<feature type="region of interest" description="Disordered" evidence="2">
    <location>
        <begin position="53"/>
        <end position="128"/>
    </location>
</feature>
<feature type="compositionally biased region" description="Low complexity" evidence="2">
    <location>
        <begin position="241"/>
        <end position="259"/>
    </location>
</feature>
<feature type="compositionally biased region" description="Basic and acidic residues" evidence="2">
    <location>
        <begin position="994"/>
        <end position="1068"/>
    </location>
</feature>
<dbReference type="Proteomes" id="UP000309340">
    <property type="component" value="Unassembled WGS sequence"/>
</dbReference>
<evidence type="ECO:0000313" key="4">
    <source>
        <dbReference type="Proteomes" id="UP000309340"/>
    </source>
</evidence>
<dbReference type="PANTHER" id="PTHR15073">
    <property type="entry name" value="MICROTUBULE-ASSOCIATED PROTEIN"/>
    <property type="match status" value="1"/>
</dbReference>
<feature type="compositionally biased region" description="Basic and acidic residues" evidence="2">
    <location>
        <begin position="345"/>
        <end position="362"/>
    </location>
</feature>
<feature type="compositionally biased region" description="Basic and acidic residues" evidence="2">
    <location>
        <begin position="607"/>
        <end position="618"/>
    </location>
</feature>
<feature type="compositionally biased region" description="Acidic residues" evidence="2">
    <location>
        <begin position="575"/>
        <end position="585"/>
    </location>
</feature>
<evidence type="ECO:0000313" key="3">
    <source>
        <dbReference type="EMBL" id="TKA83984.1"/>
    </source>
</evidence>
<name>A0A4U0Y0S1_9PEZI</name>
<feature type="compositionally biased region" description="Acidic residues" evidence="2">
    <location>
        <begin position="639"/>
        <end position="655"/>
    </location>
</feature>
<dbReference type="EMBL" id="NAJQ01000001">
    <property type="protein sequence ID" value="TKA83984.1"/>
    <property type="molecule type" value="Genomic_DNA"/>
</dbReference>
<feature type="compositionally biased region" description="Basic and acidic residues" evidence="2">
    <location>
        <begin position="931"/>
        <end position="952"/>
    </location>
</feature>
<comment type="caution">
    <text evidence="3">The sequence shown here is derived from an EMBL/GenBank/DDBJ whole genome shotgun (WGS) entry which is preliminary data.</text>
</comment>
<feature type="compositionally biased region" description="Basic residues" evidence="2">
    <location>
        <begin position="283"/>
        <end position="301"/>
    </location>
</feature>
<feature type="compositionally biased region" description="Acidic residues" evidence="2">
    <location>
        <begin position="95"/>
        <end position="105"/>
    </location>
</feature>
<dbReference type="PANTHER" id="PTHR15073:SF1">
    <property type="entry name" value="RETICULOCYTE-BINDING PROTEIN HOMOLOG 2A"/>
    <property type="match status" value="1"/>
</dbReference>
<reference evidence="3 4" key="1">
    <citation type="submission" date="2017-03" db="EMBL/GenBank/DDBJ databases">
        <title>Genomes of endolithic fungi from Antarctica.</title>
        <authorList>
            <person name="Coleine C."/>
            <person name="Masonjones S."/>
            <person name="Stajich J.E."/>
        </authorList>
    </citation>
    <scope>NUCLEOTIDE SEQUENCE [LARGE SCALE GENOMIC DNA]</scope>
    <source>
        <strain evidence="3 4">CCFEE 5184</strain>
    </source>
</reference>